<proteinExistence type="predicted"/>
<sequence>MMCIAEVSKGASSGLCKTVDFGTEGRGGNEKCKSHARVGINYPGYTDDVTVSKKKKSITQTFAAAALFIDNARWDGIKAGKALHARSRDQGTVQACSW</sequence>
<organism evidence="2 3">
    <name type="scientific">Papaver atlanticum</name>
    <dbReference type="NCBI Taxonomy" id="357466"/>
    <lineage>
        <taxon>Eukaryota</taxon>
        <taxon>Viridiplantae</taxon>
        <taxon>Streptophyta</taxon>
        <taxon>Embryophyta</taxon>
        <taxon>Tracheophyta</taxon>
        <taxon>Spermatophyta</taxon>
        <taxon>Magnoliopsida</taxon>
        <taxon>Ranunculales</taxon>
        <taxon>Papaveraceae</taxon>
        <taxon>Papaveroideae</taxon>
        <taxon>Papaver</taxon>
    </lineage>
</organism>
<protein>
    <recommendedName>
        <fullName evidence="1">Glucose-6-phosphate dehydrogenase C-terminal domain-containing protein</fullName>
    </recommendedName>
</protein>
<comment type="caution">
    <text evidence="2">The sequence shown here is derived from an EMBL/GenBank/DDBJ whole genome shotgun (WGS) entry which is preliminary data.</text>
</comment>
<dbReference type="Pfam" id="PF02781">
    <property type="entry name" value="G6PD_C"/>
    <property type="match status" value="1"/>
</dbReference>
<evidence type="ECO:0000313" key="3">
    <source>
        <dbReference type="Proteomes" id="UP001202328"/>
    </source>
</evidence>
<feature type="domain" description="Glucose-6-phosphate dehydrogenase C-terminal" evidence="1">
    <location>
        <begin position="41"/>
        <end position="87"/>
    </location>
</feature>
<dbReference type="GO" id="GO:0006006">
    <property type="term" value="P:glucose metabolic process"/>
    <property type="evidence" value="ECO:0007669"/>
    <property type="project" value="InterPro"/>
</dbReference>
<dbReference type="EMBL" id="JAJJMB010007553">
    <property type="protein sequence ID" value="KAI3929965.1"/>
    <property type="molecule type" value="Genomic_DNA"/>
</dbReference>
<name>A0AAD4XPV5_9MAGN</name>
<dbReference type="GO" id="GO:0050661">
    <property type="term" value="F:NADP binding"/>
    <property type="evidence" value="ECO:0007669"/>
    <property type="project" value="InterPro"/>
</dbReference>
<dbReference type="GO" id="GO:0004345">
    <property type="term" value="F:glucose-6-phosphate dehydrogenase activity"/>
    <property type="evidence" value="ECO:0007669"/>
    <property type="project" value="InterPro"/>
</dbReference>
<reference evidence="2" key="1">
    <citation type="submission" date="2022-04" db="EMBL/GenBank/DDBJ databases">
        <title>A functionally conserved STORR gene fusion in Papaver species that diverged 16.8 million years ago.</title>
        <authorList>
            <person name="Catania T."/>
        </authorList>
    </citation>
    <scope>NUCLEOTIDE SEQUENCE</scope>
    <source>
        <strain evidence="2">S-188037</strain>
    </source>
</reference>
<dbReference type="Proteomes" id="UP001202328">
    <property type="component" value="Unassembled WGS sequence"/>
</dbReference>
<dbReference type="SUPFAM" id="SSF55347">
    <property type="entry name" value="Glyceraldehyde-3-phosphate dehydrogenase-like, C-terminal domain"/>
    <property type="match status" value="1"/>
</dbReference>
<keyword evidence="3" id="KW-1185">Reference proteome</keyword>
<evidence type="ECO:0000313" key="2">
    <source>
        <dbReference type="EMBL" id="KAI3929965.1"/>
    </source>
</evidence>
<dbReference type="AlphaFoldDB" id="A0AAD4XPV5"/>
<dbReference type="InterPro" id="IPR022675">
    <property type="entry name" value="G6P_DH_C"/>
</dbReference>
<evidence type="ECO:0000259" key="1">
    <source>
        <dbReference type="Pfam" id="PF02781"/>
    </source>
</evidence>
<dbReference type="Gene3D" id="3.30.360.10">
    <property type="entry name" value="Dihydrodipicolinate Reductase, domain 2"/>
    <property type="match status" value="1"/>
</dbReference>
<gene>
    <name evidence="2" type="ORF">MKW98_004119</name>
</gene>
<accession>A0AAD4XPV5</accession>